<evidence type="ECO:0000256" key="3">
    <source>
        <dbReference type="ARBA" id="ARBA00022490"/>
    </source>
</evidence>
<keyword evidence="9" id="KW-0521">NADP</keyword>
<comment type="caution">
    <text evidence="11">The sequence shown here is derived from an EMBL/GenBank/DDBJ whole genome shotgun (WGS) entry which is preliminary data.</text>
</comment>
<keyword evidence="5 9" id="KW-0808">Transferase</keyword>
<dbReference type="InterPro" id="IPR000768">
    <property type="entry name" value="ART"/>
</dbReference>
<organism evidence="11 13">
    <name type="scientific">Didymodactylos carnosus</name>
    <dbReference type="NCBI Taxonomy" id="1234261"/>
    <lineage>
        <taxon>Eukaryota</taxon>
        <taxon>Metazoa</taxon>
        <taxon>Spiralia</taxon>
        <taxon>Gnathifera</taxon>
        <taxon>Rotifera</taxon>
        <taxon>Eurotatoria</taxon>
        <taxon>Bdelloidea</taxon>
        <taxon>Philodinida</taxon>
        <taxon>Philodinidae</taxon>
        <taxon>Didymodactylos</taxon>
    </lineage>
</organism>
<dbReference type="Gene3D" id="3.80.10.10">
    <property type="entry name" value="Ribonuclease Inhibitor"/>
    <property type="match status" value="2"/>
</dbReference>
<evidence type="ECO:0000256" key="2">
    <source>
        <dbReference type="ARBA" id="ARBA00009558"/>
    </source>
</evidence>
<evidence type="ECO:0000256" key="5">
    <source>
        <dbReference type="ARBA" id="ARBA00022679"/>
    </source>
</evidence>
<dbReference type="InterPro" id="IPR032675">
    <property type="entry name" value="LRR_dom_sf"/>
</dbReference>
<dbReference type="SUPFAM" id="SSF52047">
    <property type="entry name" value="RNI-like"/>
    <property type="match status" value="1"/>
</dbReference>
<evidence type="ECO:0000256" key="7">
    <source>
        <dbReference type="ARBA" id="ARBA00023212"/>
    </source>
</evidence>
<dbReference type="PROSITE" id="PS51996">
    <property type="entry name" value="TR_MART"/>
    <property type="match status" value="1"/>
</dbReference>
<dbReference type="SMART" id="SM00368">
    <property type="entry name" value="LRR_RI"/>
    <property type="match status" value="4"/>
</dbReference>
<evidence type="ECO:0000256" key="4">
    <source>
        <dbReference type="ARBA" id="ARBA00022676"/>
    </source>
</evidence>
<evidence type="ECO:0000313" key="11">
    <source>
        <dbReference type="EMBL" id="CAF1396891.1"/>
    </source>
</evidence>
<comment type="similarity">
    <text evidence="2 9">Belongs to the Arg-specific ADP-ribosyltransferase family.</text>
</comment>
<dbReference type="OrthoDB" id="120976at2759"/>
<dbReference type="AlphaFoldDB" id="A0A815KQS9"/>
<proteinExistence type="inferred from homology"/>
<keyword evidence="6" id="KW-0548">Nucleotidyltransferase</keyword>
<dbReference type="SUPFAM" id="SSF56399">
    <property type="entry name" value="ADP-ribosylation"/>
    <property type="match status" value="1"/>
</dbReference>
<evidence type="ECO:0000256" key="9">
    <source>
        <dbReference type="RuleBase" id="RU361228"/>
    </source>
</evidence>
<evidence type="ECO:0000256" key="6">
    <source>
        <dbReference type="ARBA" id="ARBA00022695"/>
    </source>
</evidence>
<dbReference type="GO" id="GO:0005856">
    <property type="term" value="C:cytoskeleton"/>
    <property type="evidence" value="ECO:0007669"/>
    <property type="project" value="UniProtKB-SubCell"/>
</dbReference>
<dbReference type="InterPro" id="IPR001611">
    <property type="entry name" value="Leu-rich_rpt"/>
</dbReference>
<dbReference type="EC" id="2.4.2.31" evidence="9"/>
<name>A0A815KQS9_9BILA</name>
<dbReference type="GO" id="GO:0016779">
    <property type="term" value="F:nucleotidyltransferase activity"/>
    <property type="evidence" value="ECO:0007669"/>
    <property type="project" value="UniProtKB-KW"/>
</dbReference>
<sequence length="625" mass="70872">MVWLDFRDTAVGPFDTAMEKLIDHIQMHVYNEEPVFFPENRPYNRPRPVRTTHDEQDEDSDHPGAAPLCRRTTTTINAVLEEFVSLDNGNDTDNNDINDDDLSSTLSDLVLQHTSNESTGTNNPERYSDAHQEPQIQLSPLQGYENVPLVSLEKAVHPLEPLIKNLPSFVWVAKSNSKEPKDGLTQDESASIYLYSMECLYTLLNAALRSENRNKLISFYYYLKLFLTALWKLPSIKCVVWRGIKGQIGDKFPTGEKFIWWGISSCAQSIDILESDQFLGKTGARTLFSIESINGKSIRNHSHFPAEDEVLLMPASYFQVVGRIDSGHSLTIIHIKQIEPPVPLLSPPSSSMRLLVLVIVFCLFLYENKEFHFFYLYSPPTTDQQPVLDHSYNDISDDSETSSSTQPDTASNSTPRRIMPRVTSQDLLRTAAPRPKDELYKMILSLRSNVTVDLSNKQLYDDDLKMIAEELRVNRKCTSLTLNSNNFTDDGIKTLCHALRGQTNKILKTLVLSSNNISDTCVQHLATMLKTNTTLQTLDLSENEIGDSGMDQLTTALKMNNSLSRLYLNNNLITDDGIRHLLQLLRRNNTLTLVNLSDNQFSREFKRNFVEELSKGHQSSKTVLL</sequence>
<dbReference type="GO" id="GO:0106274">
    <property type="term" value="F:NAD+-protein-arginine ADP-ribosyltransferase activity"/>
    <property type="evidence" value="ECO:0007669"/>
    <property type="project" value="UniProtKB-EC"/>
</dbReference>
<feature type="region of interest" description="Disordered" evidence="10">
    <location>
        <begin position="387"/>
        <end position="427"/>
    </location>
</feature>
<evidence type="ECO:0000256" key="10">
    <source>
        <dbReference type="SAM" id="MobiDB-lite"/>
    </source>
</evidence>
<dbReference type="PANTHER" id="PTHR24107">
    <property type="entry name" value="YNEIN REGULATORY COMPLEX SUBUNIT 5"/>
    <property type="match status" value="1"/>
</dbReference>
<keyword evidence="7" id="KW-0206">Cytoskeleton</keyword>
<evidence type="ECO:0000313" key="13">
    <source>
        <dbReference type="Proteomes" id="UP000663829"/>
    </source>
</evidence>
<comment type="catalytic activity">
    <reaction evidence="8 9">
        <text>L-arginyl-[protein] + NAD(+) = N(omega)-(ADP-D-ribosyl)-L-arginyl-[protein] + nicotinamide + H(+)</text>
        <dbReference type="Rhea" id="RHEA:19149"/>
        <dbReference type="Rhea" id="RHEA-COMP:10532"/>
        <dbReference type="Rhea" id="RHEA-COMP:15087"/>
        <dbReference type="ChEBI" id="CHEBI:15378"/>
        <dbReference type="ChEBI" id="CHEBI:17154"/>
        <dbReference type="ChEBI" id="CHEBI:29965"/>
        <dbReference type="ChEBI" id="CHEBI:57540"/>
        <dbReference type="ChEBI" id="CHEBI:142554"/>
        <dbReference type="EC" id="2.4.2.31"/>
    </reaction>
</comment>
<keyword evidence="13" id="KW-1185">Reference proteome</keyword>
<dbReference type="InterPro" id="IPR052410">
    <property type="entry name" value="DRC5"/>
</dbReference>
<gene>
    <name evidence="11" type="ORF">GPM918_LOCUS33074</name>
    <name evidence="12" type="ORF">SRO942_LOCUS33751</name>
</gene>
<evidence type="ECO:0000256" key="1">
    <source>
        <dbReference type="ARBA" id="ARBA00004245"/>
    </source>
</evidence>
<accession>A0A815KQS9</accession>
<dbReference type="Pfam" id="PF13516">
    <property type="entry name" value="LRR_6"/>
    <property type="match status" value="3"/>
</dbReference>
<feature type="region of interest" description="Disordered" evidence="10">
    <location>
        <begin position="39"/>
        <end position="68"/>
    </location>
</feature>
<keyword evidence="3" id="KW-0963">Cytoplasm</keyword>
<keyword evidence="4 9" id="KW-0328">Glycosyltransferase</keyword>
<keyword evidence="9" id="KW-0520">NAD</keyword>
<dbReference type="Proteomes" id="UP000681722">
    <property type="component" value="Unassembled WGS sequence"/>
</dbReference>
<protein>
    <recommendedName>
        <fullName evidence="9">NAD(P)(+)--arginine ADP-ribosyltransferase</fullName>
        <ecNumber evidence="9">2.4.2.31</ecNumber>
    </recommendedName>
    <alternativeName>
        <fullName evidence="9">Mono(ADP-ribosyl)transferase</fullName>
    </alternativeName>
</protein>
<comment type="subcellular location">
    <subcellularLocation>
        <location evidence="1">Cytoplasm</location>
        <location evidence="1">Cytoskeleton</location>
    </subcellularLocation>
</comment>
<evidence type="ECO:0000313" key="12">
    <source>
        <dbReference type="EMBL" id="CAF4291061.1"/>
    </source>
</evidence>
<dbReference type="Pfam" id="PF01129">
    <property type="entry name" value="ART"/>
    <property type="match status" value="1"/>
</dbReference>
<dbReference type="Gene3D" id="3.90.176.10">
    <property type="entry name" value="Toxin ADP-ribosyltransferase, Chain A, domain 1"/>
    <property type="match status" value="1"/>
</dbReference>
<reference evidence="11" key="1">
    <citation type="submission" date="2021-02" db="EMBL/GenBank/DDBJ databases">
        <authorList>
            <person name="Nowell W R."/>
        </authorList>
    </citation>
    <scope>NUCLEOTIDE SEQUENCE</scope>
</reference>
<dbReference type="Proteomes" id="UP000663829">
    <property type="component" value="Unassembled WGS sequence"/>
</dbReference>
<dbReference type="EMBL" id="CAJOBC010082727">
    <property type="protein sequence ID" value="CAF4291061.1"/>
    <property type="molecule type" value="Genomic_DNA"/>
</dbReference>
<evidence type="ECO:0000256" key="8">
    <source>
        <dbReference type="ARBA" id="ARBA00047597"/>
    </source>
</evidence>
<dbReference type="PANTHER" id="PTHR24107:SF2">
    <property type="entry name" value="NLR FAMILY CARD DOMAIN CONTAINING 3"/>
    <property type="match status" value="1"/>
</dbReference>
<dbReference type="EMBL" id="CAJNOQ010017311">
    <property type="protein sequence ID" value="CAF1396891.1"/>
    <property type="molecule type" value="Genomic_DNA"/>
</dbReference>